<dbReference type="FunCoup" id="A0A0D2U387">
    <property type="interactions" value="686"/>
</dbReference>
<dbReference type="InterPro" id="IPR013083">
    <property type="entry name" value="Znf_RING/FYVE/PHD"/>
</dbReference>
<feature type="region of interest" description="Disordered" evidence="6">
    <location>
        <begin position="172"/>
        <end position="197"/>
    </location>
</feature>
<evidence type="ECO:0000259" key="7">
    <source>
        <dbReference type="PROSITE" id="PS50089"/>
    </source>
</evidence>
<dbReference type="SMART" id="SM00290">
    <property type="entry name" value="ZnF_UBP"/>
    <property type="match status" value="1"/>
</dbReference>
<name>A0A0D2U387_CAPO3</name>
<evidence type="ECO:0000259" key="8">
    <source>
        <dbReference type="PROSITE" id="PS50271"/>
    </source>
</evidence>
<dbReference type="GO" id="GO:0016567">
    <property type="term" value="P:protein ubiquitination"/>
    <property type="evidence" value="ECO:0007669"/>
    <property type="project" value="TreeGrafter"/>
</dbReference>
<dbReference type="SMART" id="SM00184">
    <property type="entry name" value="RING"/>
    <property type="match status" value="1"/>
</dbReference>
<feature type="domain" description="UBP-type" evidence="8">
    <location>
        <begin position="518"/>
        <end position="611"/>
    </location>
</feature>
<dbReference type="STRING" id="595528.A0A0D2U387"/>
<dbReference type="Pfam" id="PF07576">
    <property type="entry name" value="BRAP2"/>
    <property type="match status" value="1"/>
</dbReference>
<dbReference type="SUPFAM" id="SSF57850">
    <property type="entry name" value="RING/U-box"/>
    <property type="match status" value="1"/>
</dbReference>
<dbReference type="OrthoDB" id="273556at2759"/>
<dbReference type="InterPro" id="IPR047243">
    <property type="entry name" value="RING-H2_BRAP2"/>
</dbReference>
<dbReference type="InterPro" id="IPR001841">
    <property type="entry name" value="Znf_RING"/>
</dbReference>
<feature type="compositionally biased region" description="Low complexity" evidence="6">
    <location>
        <begin position="26"/>
        <end position="58"/>
    </location>
</feature>
<dbReference type="PROSITE" id="PS50089">
    <property type="entry name" value="ZF_RING_2"/>
    <property type="match status" value="1"/>
</dbReference>
<evidence type="ECO:0000256" key="1">
    <source>
        <dbReference type="ARBA" id="ARBA00022723"/>
    </source>
</evidence>
<dbReference type="PANTHER" id="PTHR24007">
    <property type="entry name" value="BRCA1-ASSOCIATED PROTEIN"/>
    <property type="match status" value="1"/>
</dbReference>
<feature type="coiled-coil region" evidence="5">
    <location>
        <begin position="728"/>
        <end position="847"/>
    </location>
</feature>
<proteinExistence type="predicted"/>
<dbReference type="CDD" id="cd12437">
    <property type="entry name" value="RRM_BRAP2_like"/>
    <property type="match status" value="1"/>
</dbReference>
<dbReference type="Pfam" id="PF02148">
    <property type="entry name" value="zf-UBP"/>
    <property type="match status" value="1"/>
</dbReference>
<evidence type="ECO:0000256" key="2">
    <source>
        <dbReference type="ARBA" id="ARBA00022771"/>
    </source>
</evidence>
<feature type="compositionally biased region" description="Low complexity" evidence="6">
    <location>
        <begin position="442"/>
        <end position="472"/>
    </location>
</feature>
<accession>A0A0D2U387</accession>
<dbReference type="InterPro" id="IPR011422">
    <property type="entry name" value="BRAP2/ETP1_RRM"/>
</dbReference>
<keyword evidence="3" id="KW-0862">Zinc</keyword>
<dbReference type="Proteomes" id="UP000008743">
    <property type="component" value="Unassembled WGS sequence"/>
</dbReference>
<evidence type="ECO:0000256" key="5">
    <source>
        <dbReference type="SAM" id="Coils"/>
    </source>
</evidence>
<dbReference type="AlphaFoldDB" id="A0A0D2U387"/>
<evidence type="ECO:0000256" key="6">
    <source>
        <dbReference type="SAM" id="MobiDB-lite"/>
    </source>
</evidence>
<reference evidence="10" key="1">
    <citation type="submission" date="2011-02" db="EMBL/GenBank/DDBJ databases">
        <title>The Genome Sequence of Capsaspora owczarzaki ATCC 30864.</title>
        <authorList>
            <person name="Russ C."/>
            <person name="Cuomo C."/>
            <person name="Burger G."/>
            <person name="Gray M.W."/>
            <person name="Holland P.W.H."/>
            <person name="King N."/>
            <person name="Lang F.B.F."/>
            <person name="Roger A.J."/>
            <person name="Ruiz-Trillo I."/>
            <person name="Young S.K."/>
            <person name="Zeng Q."/>
            <person name="Gargeya S."/>
            <person name="Alvarado L."/>
            <person name="Berlin A."/>
            <person name="Chapman S.B."/>
            <person name="Chen Z."/>
            <person name="Freedman E."/>
            <person name="Gellesch M."/>
            <person name="Goldberg J."/>
            <person name="Griggs A."/>
            <person name="Gujja S."/>
            <person name="Heilman E."/>
            <person name="Heiman D."/>
            <person name="Howarth C."/>
            <person name="Mehta T."/>
            <person name="Neiman D."/>
            <person name="Pearson M."/>
            <person name="Roberts A."/>
            <person name="Saif S."/>
            <person name="Shea T."/>
            <person name="Shenoy N."/>
            <person name="Sisk P."/>
            <person name="Stolte C."/>
            <person name="Sykes S."/>
            <person name="White J."/>
            <person name="Yandava C."/>
            <person name="Haas B."/>
            <person name="Nusbaum C."/>
            <person name="Birren B."/>
        </authorList>
    </citation>
    <scope>NUCLEOTIDE SEQUENCE</scope>
    <source>
        <strain evidence="10">ATCC 30864</strain>
    </source>
</reference>
<keyword evidence="10" id="KW-1185">Reference proteome</keyword>
<feature type="domain" description="RING-type" evidence="7">
    <location>
        <begin position="484"/>
        <end position="524"/>
    </location>
</feature>
<evidence type="ECO:0000313" key="9">
    <source>
        <dbReference type="EMBL" id="KJE89621.1"/>
    </source>
</evidence>
<dbReference type="InParanoid" id="A0A0D2U387"/>
<dbReference type="CDD" id="cd16457">
    <property type="entry name" value="RING-H2_BRAP2"/>
    <property type="match status" value="1"/>
</dbReference>
<protein>
    <submittedName>
        <fullName evidence="9">BRCA1 associated protein</fullName>
    </submittedName>
</protein>
<dbReference type="RefSeq" id="XP_004365927.2">
    <property type="nucleotide sequence ID" value="XM_004365870.2"/>
</dbReference>
<dbReference type="GO" id="GO:0005737">
    <property type="term" value="C:cytoplasm"/>
    <property type="evidence" value="ECO:0007669"/>
    <property type="project" value="TreeGrafter"/>
</dbReference>
<dbReference type="EMBL" id="KE346360">
    <property type="protein sequence ID" value="KJE89621.1"/>
    <property type="molecule type" value="Genomic_DNA"/>
</dbReference>
<feature type="compositionally biased region" description="Low complexity" evidence="6">
    <location>
        <begin position="184"/>
        <end position="193"/>
    </location>
</feature>
<dbReference type="InterPro" id="IPR001607">
    <property type="entry name" value="Znf_UBP"/>
</dbReference>
<keyword evidence="1" id="KW-0479">Metal-binding</keyword>
<feature type="region of interest" description="Disordered" evidence="6">
    <location>
        <begin position="603"/>
        <end position="666"/>
    </location>
</feature>
<dbReference type="Gene3D" id="3.30.40.10">
    <property type="entry name" value="Zinc/RING finger domain, C3HC4 (zinc finger)"/>
    <property type="match status" value="2"/>
</dbReference>
<feature type="compositionally biased region" description="Low complexity" evidence="6">
    <location>
        <begin position="424"/>
        <end position="435"/>
    </location>
</feature>
<organism evidence="9 10">
    <name type="scientific">Capsaspora owczarzaki (strain ATCC 30864)</name>
    <dbReference type="NCBI Taxonomy" id="595528"/>
    <lineage>
        <taxon>Eukaryota</taxon>
        <taxon>Filasterea</taxon>
        <taxon>Capsaspora</taxon>
    </lineage>
</organism>
<keyword evidence="5" id="KW-0175">Coiled coil</keyword>
<evidence type="ECO:0000256" key="3">
    <source>
        <dbReference type="ARBA" id="ARBA00022833"/>
    </source>
</evidence>
<dbReference type="PROSITE" id="PS50271">
    <property type="entry name" value="ZF_UBP"/>
    <property type="match status" value="1"/>
</dbReference>
<dbReference type="GO" id="GO:0061630">
    <property type="term" value="F:ubiquitin protein ligase activity"/>
    <property type="evidence" value="ECO:0007669"/>
    <property type="project" value="TreeGrafter"/>
</dbReference>
<sequence>MLTLIMQVDEDAPLPASLEHDAGPPHASSAEATHHTASSDAPSAAGTTPTAPTQSTDGLAEAQPRRCRDLRQSTPLQIETLDRSDQLNSSESQRRQQKDSEAEDKLTSASSGGTAPAESAAAVDALDRDAGNTCSIPFYSGNPLVELTKGVLHIFCDMRHNGEYEAAVPVAPASKSNHNNEKGAAPTPRTTATLPPPPPDHNHGYNVFDEEASARAAAGAGSATASLVFGSLSTSFAIGGTAAAALPPPRLPLHRSKVVVILAVPTSKPYTDLIQFTGSVQHTVEAMKIIRDAAPNRYLAVLRFQTQNAADEFYLSFNNRKFNSLEPEVCHLAFVSHIKATHRTDMEALMFEMEHRVRTTTTTTTTTAAAIATTAASSGAVPDAFHSTMLGETSNGATSSSLHAAGAIKMASALSPSAPITQHSPSETLSSTSGSAPGPLESTTSAAATAAPTGTGVAAQPQPQPQDGPSDQLPHHNLVELPTCPVCLERLDESASGIFTTICNHNFHCTCLSRWGDSSCPICRHSIRPDSSNQCFECDCTSSLWICLICGHIGCGRYVDGHAYEHFRETQHTYAMELESQRVWDYAGDNYVHRLIQNRTDGKMVEFSSPGRPSRSERSGAGRTSSEVRSASAAAFEKGRSGHVSAADDPDDLGKKKPGARGNVMHFGDMPVPASARRLGFGTSGDAEAQAQDDGAHAGYEDEHVFYEYSSSEEKVDALQLEYTYLLAAQLERQRAYFEGKMQELEQHAIERERQLIVRMEALQSSTSEMEHKLAASERERKALEKKTLQAREKSSRLQLDFDNEKEITTSLQENQKFWQNELEALKRKTADALKSKEEQIADLGEQVRDLMFYMDTQQKVSASPHSKELQEGQVIVTEAAASSPAAKGKGRKR</sequence>
<dbReference type="eggNOG" id="KOG0804">
    <property type="taxonomic scope" value="Eukaryota"/>
</dbReference>
<dbReference type="PANTHER" id="PTHR24007:SF7">
    <property type="entry name" value="BRCA1-ASSOCIATED PROTEIN"/>
    <property type="match status" value="1"/>
</dbReference>
<gene>
    <name evidence="9" type="ORF">CAOG_001056</name>
</gene>
<evidence type="ECO:0000256" key="4">
    <source>
        <dbReference type="PROSITE-ProRule" id="PRU00502"/>
    </source>
</evidence>
<dbReference type="Pfam" id="PF13639">
    <property type="entry name" value="zf-RING_2"/>
    <property type="match status" value="1"/>
</dbReference>
<evidence type="ECO:0000313" key="10">
    <source>
        <dbReference type="Proteomes" id="UP000008743"/>
    </source>
</evidence>
<keyword evidence="2 4" id="KW-0863">Zinc-finger</keyword>
<feature type="region of interest" description="Disordered" evidence="6">
    <location>
        <begin position="417"/>
        <end position="475"/>
    </location>
</feature>
<feature type="compositionally biased region" description="Basic and acidic residues" evidence="6">
    <location>
        <begin position="92"/>
        <end position="106"/>
    </location>
</feature>
<dbReference type="PhylomeDB" id="A0A0D2U387"/>
<feature type="region of interest" description="Disordered" evidence="6">
    <location>
        <begin position="8"/>
        <end position="121"/>
    </location>
</feature>
<dbReference type="GO" id="GO:0008270">
    <property type="term" value="F:zinc ion binding"/>
    <property type="evidence" value="ECO:0007669"/>
    <property type="project" value="UniProtKB-KW"/>
</dbReference>
<dbReference type="GO" id="GO:0007265">
    <property type="term" value="P:Ras protein signal transduction"/>
    <property type="evidence" value="ECO:0007669"/>
    <property type="project" value="TreeGrafter"/>
</dbReference>